<evidence type="ECO:0000313" key="2">
    <source>
        <dbReference type="Proteomes" id="UP000276260"/>
    </source>
</evidence>
<gene>
    <name evidence="1" type="ORF">EIK76_10640</name>
</gene>
<evidence type="ECO:0000313" key="1">
    <source>
        <dbReference type="EMBL" id="RRJ21325.1"/>
    </source>
</evidence>
<dbReference type="InterPro" id="IPR009045">
    <property type="entry name" value="Zn_M74/Hedgehog-like"/>
</dbReference>
<dbReference type="Proteomes" id="UP000276260">
    <property type="component" value="Unassembled WGS sequence"/>
</dbReference>
<sequence length="194" mass="22237">MNSNSVEALLNSPISREFTLRDICHCGETWQKIKVLNIPQQEQSKLDLVCLATELLDPISEQFGKPVLTYGFAGYELLTHLKRKKRSRIAPKLDQHSASELNSKGELICSRSGAAVDLYQPSFSSISLALWISKNLHFDRLYYYGADKPIHLSYHREPQRQIVFVNRRHDGSVIPRRLSIFQLEQLAMHGIEQC</sequence>
<organism evidence="1 2">
    <name type="scientific">Rheinheimera mesophila</name>
    <dbReference type="NCBI Taxonomy" id="1547515"/>
    <lineage>
        <taxon>Bacteria</taxon>
        <taxon>Pseudomonadati</taxon>
        <taxon>Pseudomonadota</taxon>
        <taxon>Gammaproteobacteria</taxon>
        <taxon>Chromatiales</taxon>
        <taxon>Chromatiaceae</taxon>
        <taxon>Rheinheimera</taxon>
    </lineage>
</organism>
<comment type="caution">
    <text evidence="1">The sequence shown here is derived from an EMBL/GenBank/DDBJ whole genome shotgun (WGS) entry which is preliminary data.</text>
</comment>
<evidence type="ECO:0008006" key="3">
    <source>
        <dbReference type="Google" id="ProtNLM"/>
    </source>
</evidence>
<reference evidence="1 2" key="1">
    <citation type="submission" date="2018-11" db="EMBL/GenBank/DDBJ databases">
        <title>Draft genome analysis of Rheinheimera mesophila isolated from an industrial waste site.</title>
        <authorList>
            <person name="Yu Q."/>
            <person name="Qi Y."/>
            <person name="Zhang H."/>
            <person name="Lu Y."/>
            <person name="Pu J."/>
        </authorList>
    </citation>
    <scope>NUCLEOTIDE SEQUENCE [LARGE SCALE GENOMIC DNA]</scope>
    <source>
        <strain evidence="1 2">IITR13</strain>
    </source>
</reference>
<accession>A0A3P3QJU9</accession>
<dbReference type="OrthoDB" id="450621at2"/>
<name>A0A3P3QJU9_9GAMM</name>
<keyword evidence="2" id="KW-1185">Reference proteome</keyword>
<proteinExistence type="predicted"/>
<dbReference type="RefSeq" id="WP_052749247.1">
    <property type="nucleotide sequence ID" value="NZ_LAVS01000007.1"/>
</dbReference>
<dbReference type="AlphaFoldDB" id="A0A3P3QJU9"/>
<protein>
    <recommendedName>
        <fullName evidence="3">Peptidase M15</fullName>
    </recommendedName>
</protein>
<dbReference type="SUPFAM" id="SSF55166">
    <property type="entry name" value="Hedgehog/DD-peptidase"/>
    <property type="match status" value="1"/>
</dbReference>
<dbReference type="EMBL" id="RRCF01000002">
    <property type="protein sequence ID" value="RRJ21325.1"/>
    <property type="molecule type" value="Genomic_DNA"/>
</dbReference>